<reference evidence="3" key="1">
    <citation type="submission" date="2016-07" db="EMBL/GenBank/DDBJ databases">
        <title>Nontailed viruses are major unrecognized killers of bacteria in the ocean.</title>
        <authorList>
            <person name="Kauffman K."/>
            <person name="Hussain F."/>
            <person name="Yang J."/>
            <person name="Arevalo P."/>
            <person name="Brown J."/>
            <person name="Cutler M."/>
            <person name="Kelly L."/>
            <person name="Polz M.F."/>
        </authorList>
    </citation>
    <scope>NUCLEOTIDE SEQUENCE [LARGE SCALE GENOMIC DNA]</scope>
    <source>
        <strain evidence="3">10N.261.55.E11</strain>
    </source>
</reference>
<evidence type="ECO:0000313" key="2">
    <source>
        <dbReference type="EMBL" id="PMJ67561.1"/>
    </source>
</evidence>
<sequence length="172" mass="19172">MSYIKSITVVILSFIMFGCASPANISNVMVDNAYNLEFKDEYIGKIGVIHVNGSSNTSELYDMGLENKEFKTALKESLKSQYLLAIESRPQFELTASFLNVDYPSFGSDLYFDSDVRYLLIDKVVFDSVITSQGIATMSDSLMGSTRLKIAAERSAHENIKGFLEKLSSNKK</sequence>
<proteinExistence type="predicted"/>
<feature type="chain" id="PRO_5014601016" description="DUF4136 domain-containing protein" evidence="1">
    <location>
        <begin position="26"/>
        <end position="172"/>
    </location>
</feature>
<dbReference type="Proteomes" id="UP000235330">
    <property type="component" value="Unassembled WGS sequence"/>
</dbReference>
<dbReference type="PROSITE" id="PS51257">
    <property type="entry name" value="PROKAR_LIPOPROTEIN"/>
    <property type="match status" value="1"/>
</dbReference>
<evidence type="ECO:0008006" key="4">
    <source>
        <dbReference type="Google" id="ProtNLM"/>
    </source>
</evidence>
<gene>
    <name evidence="2" type="ORF">BCU17_16660</name>
</gene>
<keyword evidence="1" id="KW-0732">Signal</keyword>
<protein>
    <recommendedName>
        <fullName evidence="4">DUF4136 domain-containing protein</fullName>
    </recommendedName>
</protein>
<organism evidence="2 3">
    <name type="scientific">Vibrio splendidus</name>
    <dbReference type="NCBI Taxonomy" id="29497"/>
    <lineage>
        <taxon>Bacteria</taxon>
        <taxon>Pseudomonadati</taxon>
        <taxon>Pseudomonadota</taxon>
        <taxon>Gammaproteobacteria</taxon>
        <taxon>Vibrionales</taxon>
        <taxon>Vibrionaceae</taxon>
        <taxon>Vibrio</taxon>
    </lineage>
</organism>
<dbReference type="EMBL" id="MCWU01000018">
    <property type="protein sequence ID" value="PMJ67561.1"/>
    <property type="molecule type" value="Genomic_DNA"/>
</dbReference>
<accession>A0A2N7FE50</accession>
<evidence type="ECO:0000256" key="1">
    <source>
        <dbReference type="SAM" id="SignalP"/>
    </source>
</evidence>
<evidence type="ECO:0000313" key="3">
    <source>
        <dbReference type="Proteomes" id="UP000235330"/>
    </source>
</evidence>
<feature type="signal peptide" evidence="1">
    <location>
        <begin position="1"/>
        <end position="25"/>
    </location>
</feature>
<name>A0A2N7FE50_VIBSP</name>
<comment type="caution">
    <text evidence="2">The sequence shown here is derived from an EMBL/GenBank/DDBJ whole genome shotgun (WGS) entry which is preliminary data.</text>
</comment>
<dbReference type="AlphaFoldDB" id="A0A2N7FE50"/>